<sequence>MFITLLFPNNNDQYVLLISFDGFRSDYVDWYNTPNLDKIKSNGVMAKQLKPVFPTKTFPNHYSIATGMYVENHGLIGNQFFDKKLNEFYQMKDRKKVEDERFYGGEPIWSTAEKQGLKTASYFWVGSEAQAGGHYPSIWKKYDQKQSFDARIDSVTKWFNMPIENRPRLVMLYFHEPDNTGQKYGPRSKENKRMVESVDRTIGNIINKLKTLKIYQKLNVIIVSDHGMTEIDKTKKIVLSKYIDTKKIKLEGSGPYTLLYSDDNNEMGKSYLKLKQLPNIDVYKKEDIPQKWHFKNHHRIKEILVVAKEGWTILKDNLEGSYYFYSKAAHGYDNDLQSMQAIFFAQGPAFKKNYTITSINNIDIYPLIAKILNIKPYHKIDGKLENVISLLSD</sequence>
<dbReference type="AlphaFoldDB" id="A0A381RV19"/>
<dbReference type="Pfam" id="PF01663">
    <property type="entry name" value="Phosphodiest"/>
    <property type="match status" value="1"/>
</dbReference>
<name>A0A381RV19_9ZZZZ</name>
<organism evidence="1">
    <name type="scientific">marine metagenome</name>
    <dbReference type="NCBI Taxonomy" id="408172"/>
    <lineage>
        <taxon>unclassified sequences</taxon>
        <taxon>metagenomes</taxon>
        <taxon>ecological metagenomes</taxon>
    </lineage>
</organism>
<accession>A0A381RV19</accession>
<reference evidence="1" key="1">
    <citation type="submission" date="2018-05" db="EMBL/GenBank/DDBJ databases">
        <authorList>
            <person name="Lanie J.A."/>
            <person name="Ng W.-L."/>
            <person name="Kazmierczak K.M."/>
            <person name="Andrzejewski T.M."/>
            <person name="Davidsen T.M."/>
            <person name="Wayne K.J."/>
            <person name="Tettelin H."/>
            <person name="Glass J.I."/>
            <person name="Rusch D."/>
            <person name="Podicherti R."/>
            <person name="Tsui H.-C.T."/>
            <person name="Winkler M.E."/>
        </authorList>
    </citation>
    <scope>NUCLEOTIDE SEQUENCE</scope>
</reference>
<dbReference type="PANTHER" id="PTHR10151">
    <property type="entry name" value="ECTONUCLEOTIDE PYROPHOSPHATASE/PHOSPHODIESTERASE"/>
    <property type="match status" value="1"/>
</dbReference>
<protein>
    <recommendedName>
        <fullName evidence="2">Alkaline phosphatase family protein</fullName>
    </recommendedName>
</protein>
<dbReference type="InterPro" id="IPR017850">
    <property type="entry name" value="Alkaline_phosphatase_core_sf"/>
</dbReference>
<proteinExistence type="predicted"/>
<dbReference type="GO" id="GO:0016787">
    <property type="term" value="F:hydrolase activity"/>
    <property type="evidence" value="ECO:0007669"/>
    <property type="project" value="UniProtKB-ARBA"/>
</dbReference>
<dbReference type="CDD" id="cd16018">
    <property type="entry name" value="Enpp"/>
    <property type="match status" value="1"/>
</dbReference>
<dbReference type="SUPFAM" id="SSF53649">
    <property type="entry name" value="Alkaline phosphatase-like"/>
    <property type="match status" value="1"/>
</dbReference>
<dbReference type="InterPro" id="IPR002591">
    <property type="entry name" value="Phosphodiest/P_Trfase"/>
</dbReference>
<dbReference type="Gene3D" id="3.30.1360.180">
    <property type="match status" value="1"/>
</dbReference>
<evidence type="ECO:0008006" key="2">
    <source>
        <dbReference type="Google" id="ProtNLM"/>
    </source>
</evidence>
<dbReference type="PANTHER" id="PTHR10151:SF120">
    <property type="entry name" value="BIS(5'-ADENOSYL)-TRIPHOSPHATASE"/>
    <property type="match status" value="1"/>
</dbReference>
<evidence type="ECO:0000313" key="1">
    <source>
        <dbReference type="EMBL" id="SUZ95710.1"/>
    </source>
</evidence>
<dbReference type="EMBL" id="UINC01002348">
    <property type="protein sequence ID" value="SUZ95710.1"/>
    <property type="molecule type" value="Genomic_DNA"/>
</dbReference>
<gene>
    <name evidence="1" type="ORF">METZ01_LOCUS48564</name>
</gene>
<dbReference type="Gene3D" id="3.40.720.10">
    <property type="entry name" value="Alkaline Phosphatase, subunit A"/>
    <property type="match status" value="1"/>
</dbReference>